<evidence type="ECO:0000256" key="1">
    <source>
        <dbReference type="SAM" id="SignalP"/>
    </source>
</evidence>
<evidence type="ECO:0000313" key="2">
    <source>
        <dbReference type="EMBL" id="NML40569.1"/>
    </source>
</evidence>
<proteinExistence type="predicted"/>
<dbReference type="AlphaFoldDB" id="A0A848GT98"/>
<name>A0A848GT98_9BACT</name>
<dbReference type="RefSeq" id="WP_169227661.1">
    <property type="nucleotide sequence ID" value="NZ_JABBGC010000003.1"/>
</dbReference>
<feature type="signal peptide" evidence="1">
    <location>
        <begin position="1"/>
        <end position="29"/>
    </location>
</feature>
<dbReference type="Proteomes" id="UP000583266">
    <property type="component" value="Unassembled WGS sequence"/>
</dbReference>
<gene>
    <name evidence="2" type="ORF">HHL17_25455</name>
</gene>
<accession>A0A848GT98</accession>
<comment type="caution">
    <text evidence="2">The sequence shown here is derived from an EMBL/GenBank/DDBJ whole genome shotgun (WGS) entry which is preliminary data.</text>
</comment>
<keyword evidence="3" id="KW-1185">Reference proteome</keyword>
<keyword evidence="1" id="KW-0732">Signal</keyword>
<reference evidence="2 3" key="1">
    <citation type="submission" date="2020-04" db="EMBL/GenBank/DDBJ databases">
        <title>Chitinophaga sp. G-6-1-13 sp. nov., isolated from soil.</title>
        <authorList>
            <person name="Dahal R.H."/>
            <person name="Chaudhary D.K."/>
        </authorList>
    </citation>
    <scope>NUCLEOTIDE SEQUENCE [LARGE SCALE GENOMIC DNA]</scope>
    <source>
        <strain evidence="2 3">G-6-1-13</strain>
    </source>
</reference>
<organism evidence="2 3">
    <name type="scientific">Chitinophaga fulva</name>
    <dbReference type="NCBI Taxonomy" id="2728842"/>
    <lineage>
        <taxon>Bacteria</taxon>
        <taxon>Pseudomonadati</taxon>
        <taxon>Bacteroidota</taxon>
        <taxon>Chitinophagia</taxon>
        <taxon>Chitinophagales</taxon>
        <taxon>Chitinophagaceae</taxon>
        <taxon>Chitinophaga</taxon>
    </lineage>
</organism>
<protein>
    <submittedName>
        <fullName evidence="2">Uncharacterized protein</fullName>
    </submittedName>
</protein>
<dbReference type="EMBL" id="JABBGC010000003">
    <property type="protein sequence ID" value="NML40569.1"/>
    <property type="molecule type" value="Genomic_DNA"/>
</dbReference>
<evidence type="ECO:0000313" key="3">
    <source>
        <dbReference type="Proteomes" id="UP000583266"/>
    </source>
</evidence>
<feature type="chain" id="PRO_5032742061" evidence="1">
    <location>
        <begin position="30"/>
        <end position="363"/>
    </location>
</feature>
<sequence length="363" mass="38491">MTKIKFVFPLKPGALLWLLSALLMLNACSKKLDVDLDEDRLSASGKTKANLQPLVEPDVYVVGFQIGTNGISEAKYWKNGVGVTLGTNYGEARAIAISGNDVYIAGIESDVAKYWKNGIAVSLSSTGTWGASASAIALSGGDVYVGGEDSGNNGVPRPVYWKNGTQYALSTGSYNGSCRVKAIAVSGSDVYVAGIVSNAPAYWKNGVLYYLDQAGWQGAANAILLSGTDVYIAGQSSTTQATSATYWKNGVRNILPTGVINYPNAMSEVFGIALSGGNVLTAGYVNTFAPKYWVNSTPNTLGSFSKDAQARGIVVFNNDIYIAGYEWTPNGLILAKYWKNNIQMNLTDGTRAAEAFAIAIKPN</sequence>